<sequence length="93" mass="10520">MGYTLEELIEKQRAVDEAHGHVEELRKRFGPPSAESLTPAQTVAQETAWRAWRDLTRDMQNAVAQHAKETGRPRPDVEHDVRRRAGPAPDAQP</sequence>
<name>A0A652KRL1_9ACTN</name>
<gene>
    <name evidence="2" type="ORF">EAO74_20975</name>
</gene>
<protein>
    <submittedName>
        <fullName evidence="2">Uncharacterized protein</fullName>
    </submittedName>
</protein>
<accession>A0A652KRL1</accession>
<evidence type="ECO:0000313" key="2">
    <source>
        <dbReference type="EMBL" id="TXS26216.1"/>
    </source>
</evidence>
<reference evidence="2" key="1">
    <citation type="submission" date="2018-10" db="EMBL/GenBank/DDBJ databases">
        <authorList>
            <person name="Hariharan J."/>
            <person name="Choudoir M.J."/>
            <person name="Diebold P."/>
            <person name="Panke-Buisse K."/>
            <person name="Campbell A.N."/>
            <person name="Buckley D.H."/>
        </authorList>
    </citation>
    <scope>NUCLEOTIDE SEQUENCE</scope>
    <source>
        <strain evidence="2">Gb1</strain>
    </source>
</reference>
<evidence type="ECO:0000256" key="1">
    <source>
        <dbReference type="SAM" id="MobiDB-lite"/>
    </source>
</evidence>
<organism evidence="2">
    <name type="scientific">Streptomyces sp. gb1(2016)</name>
    <dbReference type="NCBI Taxonomy" id="1828321"/>
    <lineage>
        <taxon>Bacteria</taxon>
        <taxon>Bacillati</taxon>
        <taxon>Actinomycetota</taxon>
        <taxon>Actinomycetes</taxon>
        <taxon>Kitasatosporales</taxon>
        <taxon>Streptomycetaceae</taxon>
        <taxon>Streptomyces</taxon>
    </lineage>
</organism>
<dbReference type="AlphaFoldDB" id="A0A652KRL1"/>
<proteinExistence type="predicted"/>
<dbReference type="EMBL" id="RDBM01000036">
    <property type="protein sequence ID" value="TXS26216.1"/>
    <property type="molecule type" value="Genomic_DNA"/>
</dbReference>
<feature type="region of interest" description="Disordered" evidence="1">
    <location>
        <begin position="62"/>
        <end position="93"/>
    </location>
</feature>
<feature type="compositionally biased region" description="Basic and acidic residues" evidence="1">
    <location>
        <begin position="66"/>
        <end position="83"/>
    </location>
</feature>
<comment type="caution">
    <text evidence="2">The sequence shown here is derived from an EMBL/GenBank/DDBJ whole genome shotgun (WGS) entry which is preliminary data.</text>
</comment>